<dbReference type="Pfam" id="PF01935">
    <property type="entry name" value="DUF87"/>
    <property type="match status" value="1"/>
</dbReference>
<sequence>MKDFGKKLGVIIGVDGDMSQVGMYSMSNDSQFLWKGEILNGPKVGAFMTIHQNSIKIIATVISEKIIDQQNTIKSSEFDNRYKKNSINRVIFLKAKGVIEENKFKITSQHVPMIGNEITLTTKEELNLIFGFGFLEDSILIGNSLLENNEINLPINKFFASHIGIFGNTGSGKSNTLHKLYLELFNSKHHTNIFEKSQFFVIDFNGEYVGKNIFGIDDAYKQIYNIDTRNFNYGEKLPIEKKYLFNPDILAILFDARAATQVPFLRNALRVFNNKISTAVDFAKMEVGLLKAILIGVKSVSSDALNNWIVAAQNMGINDGLLSGLTGNLHQYNYGSYISKNINNIEIIKDGQITSAGEAILKLQKLESEMKEKYEKSNELQKLSYFLEFQKVYVSAWKSTNIEFINPLFHRIKSAFESMDKVIEIKENVTNEFKSLNIVSLVNANPEVTRLLPMLLSKMIYDNQKSVVSNMKVFQTKHLIIDEAHNILNSEYRNNGDGWQDYRLSIFEEIIKEGRKFGFYLTLSSQRPADISPTIMSQLHNYFIHRLVNEKDLKMLENTMPTLDKYSYQNIPNLGKGEAIITGTAINVPVLVKINKEEVIHPNSDDINLIELWESKKQLDFFDLI</sequence>
<evidence type="ECO:0000259" key="2">
    <source>
        <dbReference type="Pfam" id="PF01935"/>
    </source>
</evidence>
<keyword evidence="4" id="KW-1185">Reference proteome</keyword>
<feature type="domain" description="Helicase HerA central" evidence="2">
    <location>
        <begin position="148"/>
        <end position="290"/>
    </location>
</feature>
<dbReference type="InterPro" id="IPR002789">
    <property type="entry name" value="HerA_central"/>
</dbReference>
<dbReference type="SUPFAM" id="SSF52540">
    <property type="entry name" value="P-loop containing nucleoside triphosphate hydrolases"/>
    <property type="match status" value="1"/>
</dbReference>
<evidence type="ECO:0000313" key="3">
    <source>
        <dbReference type="EMBL" id="RPA63657.1"/>
    </source>
</evidence>
<evidence type="ECO:0000313" key="4">
    <source>
        <dbReference type="Proteomes" id="UP000273977"/>
    </source>
</evidence>
<keyword evidence="3" id="KW-0067">ATP-binding</keyword>
<feature type="coiled-coil region" evidence="1">
    <location>
        <begin position="356"/>
        <end position="383"/>
    </location>
</feature>
<dbReference type="OrthoDB" id="9806951at2"/>
<organism evidence="3 4">
    <name type="scientific">Aerococcus agrisoli</name>
    <dbReference type="NCBI Taxonomy" id="2487350"/>
    <lineage>
        <taxon>Bacteria</taxon>
        <taxon>Bacillati</taxon>
        <taxon>Bacillota</taxon>
        <taxon>Bacilli</taxon>
        <taxon>Lactobacillales</taxon>
        <taxon>Aerococcaceae</taxon>
        <taxon>Aerococcus</taxon>
    </lineage>
</organism>
<dbReference type="Proteomes" id="UP000273977">
    <property type="component" value="Unassembled WGS sequence"/>
</dbReference>
<accession>A0A3N4GQ99</accession>
<dbReference type="PANTHER" id="PTHR42957:SF1">
    <property type="entry name" value="HELICASE MJ1565-RELATED"/>
    <property type="match status" value="1"/>
</dbReference>
<proteinExistence type="predicted"/>
<keyword evidence="1" id="KW-0175">Coiled coil</keyword>
<dbReference type="Gene3D" id="3.40.50.300">
    <property type="entry name" value="P-loop containing nucleotide triphosphate hydrolases"/>
    <property type="match status" value="2"/>
</dbReference>
<name>A0A3N4GQ99_9LACT</name>
<evidence type="ECO:0000256" key="1">
    <source>
        <dbReference type="SAM" id="Coils"/>
    </source>
</evidence>
<comment type="caution">
    <text evidence="3">The sequence shown here is derived from an EMBL/GenBank/DDBJ whole genome shotgun (WGS) entry which is preliminary data.</text>
</comment>
<keyword evidence="3" id="KW-0547">Nucleotide-binding</keyword>
<dbReference type="PANTHER" id="PTHR42957">
    <property type="entry name" value="HELICASE MJ1565-RELATED"/>
    <property type="match status" value="1"/>
</dbReference>
<dbReference type="GO" id="GO:0005524">
    <property type="term" value="F:ATP binding"/>
    <property type="evidence" value="ECO:0007669"/>
    <property type="project" value="UniProtKB-KW"/>
</dbReference>
<dbReference type="InterPro" id="IPR008571">
    <property type="entry name" value="HerA-like"/>
</dbReference>
<dbReference type="AlphaFoldDB" id="A0A3N4GQ99"/>
<dbReference type="InterPro" id="IPR027417">
    <property type="entry name" value="P-loop_NTPase"/>
</dbReference>
<reference evidence="3 4" key="1">
    <citation type="submission" date="2018-11" db="EMBL/GenBank/DDBJ databases">
        <title>Aerococcus sp. SJQ22, whole genome shotgun sequence.</title>
        <authorList>
            <person name="Sun L."/>
            <person name="Gao X."/>
            <person name="Chen W."/>
            <person name="Huang K."/>
        </authorList>
    </citation>
    <scope>NUCLEOTIDE SEQUENCE [LARGE SCALE GENOMIC DNA]</scope>
    <source>
        <strain evidence="3 4">SJQ22</strain>
    </source>
</reference>
<dbReference type="RefSeq" id="WP_123779254.1">
    <property type="nucleotide sequence ID" value="NZ_RKMG01000003.1"/>
</dbReference>
<gene>
    <name evidence="3" type="ORF">EF384_01685</name>
</gene>
<dbReference type="EMBL" id="RKMG01000003">
    <property type="protein sequence ID" value="RPA63657.1"/>
    <property type="molecule type" value="Genomic_DNA"/>
</dbReference>
<protein>
    <submittedName>
        <fullName evidence="3">ATP-binding protein</fullName>
    </submittedName>
</protein>